<proteinExistence type="predicted"/>
<sequence>MDPDKKHGSRPFSADGFSHHTRNSAAQDYARTEHAGFFDASECDVVDVDEGDSSNAGDSGAGIKRRKLSLKRRKNVILVTTAGQSVSENRRKREKQYTWIQGVRLPFLVLAALAYMYFNSVLIASVLFIISVPLPWIAVVIANGVGEPRDSRAPAVYKPAAIRAQMASQIHASSQQSVGGGPLSLPSVRDDSVVDSDDVS</sequence>
<dbReference type="EMBL" id="JAVDYF010000001">
    <property type="protein sequence ID" value="MDR7355852.1"/>
    <property type="molecule type" value="Genomic_DNA"/>
</dbReference>
<dbReference type="Pfam" id="PF11298">
    <property type="entry name" value="DUF3099"/>
    <property type="match status" value="1"/>
</dbReference>
<feature type="region of interest" description="Disordered" evidence="1">
    <location>
        <begin position="171"/>
        <end position="200"/>
    </location>
</feature>
<evidence type="ECO:0000313" key="3">
    <source>
        <dbReference type="EMBL" id="MDR7355852.1"/>
    </source>
</evidence>
<keyword evidence="2" id="KW-0812">Transmembrane</keyword>
<keyword evidence="4" id="KW-1185">Reference proteome</keyword>
<keyword evidence="2" id="KW-1133">Transmembrane helix</keyword>
<protein>
    <recommendedName>
        <fullName evidence="5">DUF3099 domain-containing protein</fullName>
    </recommendedName>
</protein>
<gene>
    <name evidence="3" type="ORF">J2S37_002390</name>
</gene>
<evidence type="ECO:0008006" key="5">
    <source>
        <dbReference type="Google" id="ProtNLM"/>
    </source>
</evidence>
<name>A0ABU2BB38_9CORY</name>
<feature type="transmembrane region" description="Helical" evidence="2">
    <location>
        <begin position="122"/>
        <end position="142"/>
    </location>
</feature>
<keyword evidence="2" id="KW-0472">Membrane</keyword>
<dbReference type="InterPro" id="IPR021449">
    <property type="entry name" value="DUF3099"/>
</dbReference>
<dbReference type="Proteomes" id="UP001183619">
    <property type="component" value="Unassembled WGS sequence"/>
</dbReference>
<comment type="caution">
    <text evidence="3">The sequence shown here is derived from an EMBL/GenBank/DDBJ whole genome shotgun (WGS) entry which is preliminary data.</text>
</comment>
<feature type="region of interest" description="Disordered" evidence="1">
    <location>
        <begin position="1"/>
        <end position="25"/>
    </location>
</feature>
<dbReference type="RefSeq" id="WP_277105014.1">
    <property type="nucleotide sequence ID" value="NZ_BAAAJS010000022.1"/>
</dbReference>
<reference evidence="3 4" key="1">
    <citation type="submission" date="2023-07" db="EMBL/GenBank/DDBJ databases">
        <title>Sequencing the genomes of 1000 actinobacteria strains.</title>
        <authorList>
            <person name="Klenk H.-P."/>
        </authorList>
    </citation>
    <scope>NUCLEOTIDE SEQUENCE [LARGE SCALE GENOMIC DNA]</scope>
    <source>
        <strain evidence="3 4">DSM 44508</strain>
    </source>
</reference>
<feature type="transmembrane region" description="Helical" evidence="2">
    <location>
        <begin position="97"/>
        <end position="116"/>
    </location>
</feature>
<accession>A0ABU2BB38</accession>
<evidence type="ECO:0000256" key="1">
    <source>
        <dbReference type="SAM" id="MobiDB-lite"/>
    </source>
</evidence>
<organism evidence="3 4">
    <name type="scientific">Corynebacterium felinum</name>
    <dbReference type="NCBI Taxonomy" id="131318"/>
    <lineage>
        <taxon>Bacteria</taxon>
        <taxon>Bacillati</taxon>
        <taxon>Actinomycetota</taxon>
        <taxon>Actinomycetes</taxon>
        <taxon>Mycobacteriales</taxon>
        <taxon>Corynebacteriaceae</taxon>
        <taxon>Corynebacterium</taxon>
    </lineage>
</organism>
<evidence type="ECO:0000256" key="2">
    <source>
        <dbReference type="SAM" id="Phobius"/>
    </source>
</evidence>
<evidence type="ECO:0000313" key="4">
    <source>
        <dbReference type="Proteomes" id="UP001183619"/>
    </source>
</evidence>